<keyword evidence="1" id="KW-0732">Signal</keyword>
<feature type="non-terminal residue" evidence="2">
    <location>
        <position position="1"/>
    </location>
</feature>
<organism evidence="2 3">
    <name type="scientific">Cirrhinus mrigala</name>
    <name type="common">Mrigala</name>
    <dbReference type="NCBI Taxonomy" id="683832"/>
    <lineage>
        <taxon>Eukaryota</taxon>
        <taxon>Metazoa</taxon>
        <taxon>Chordata</taxon>
        <taxon>Craniata</taxon>
        <taxon>Vertebrata</taxon>
        <taxon>Euteleostomi</taxon>
        <taxon>Actinopterygii</taxon>
        <taxon>Neopterygii</taxon>
        <taxon>Teleostei</taxon>
        <taxon>Ostariophysi</taxon>
        <taxon>Cypriniformes</taxon>
        <taxon>Cyprinidae</taxon>
        <taxon>Labeoninae</taxon>
        <taxon>Labeonini</taxon>
        <taxon>Cirrhinus</taxon>
    </lineage>
</organism>
<proteinExistence type="predicted"/>
<accession>A0ABD0P0C3</accession>
<feature type="signal peptide" evidence="1">
    <location>
        <begin position="1"/>
        <end position="20"/>
    </location>
</feature>
<protein>
    <submittedName>
        <fullName evidence="2">Uncharacterized protein</fullName>
    </submittedName>
</protein>
<dbReference type="AlphaFoldDB" id="A0ABD0P0C3"/>
<feature type="non-terminal residue" evidence="2">
    <location>
        <position position="54"/>
    </location>
</feature>
<keyword evidence="3" id="KW-1185">Reference proteome</keyword>
<evidence type="ECO:0000256" key="1">
    <source>
        <dbReference type="SAM" id="SignalP"/>
    </source>
</evidence>
<sequence length="54" mass="6186">ALESNHAIALILHMFAQGFAMTVQQMLYCISRRSIDSEFNQMNARADRLQITQT</sequence>
<gene>
    <name evidence="2" type="ORF">M9458_035674</name>
</gene>
<name>A0ABD0P0C3_CIRMR</name>
<dbReference type="EMBL" id="JAMKFB020000018">
    <property type="protein sequence ID" value="KAL0167452.1"/>
    <property type="molecule type" value="Genomic_DNA"/>
</dbReference>
<comment type="caution">
    <text evidence="2">The sequence shown here is derived from an EMBL/GenBank/DDBJ whole genome shotgun (WGS) entry which is preliminary data.</text>
</comment>
<feature type="chain" id="PRO_5044841741" evidence="1">
    <location>
        <begin position="21"/>
        <end position="54"/>
    </location>
</feature>
<dbReference type="Proteomes" id="UP001529510">
    <property type="component" value="Unassembled WGS sequence"/>
</dbReference>
<evidence type="ECO:0000313" key="2">
    <source>
        <dbReference type="EMBL" id="KAL0167452.1"/>
    </source>
</evidence>
<evidence type="ECO:0000313" key="3">
    <source>
        <dbReference type="Proteomes" id="UP001529510"/>
    </source>
</evidence>
<reference evidence="2 3" key="1">
    <citation type="submission" date="2024-05" db="EMBL/GenBank/DDBJ databases">
        <title>Genome sequencing and assembly of Indian major carp, Cirrhinus mrigala (Hamilton, 1822).</title>
        <authorList>
            <person name="Mohindra V."/>
            <person name="Chowdhury L.M."/>
            <person name="Lal K."/>
            <person name="Jena J.K."/>
        </authorList>
    </citation>
    <scope>NUCLEOTIDE SEQUENCE [LARGE SCALE GENOMIC DNA]</scope>
    <source>
        <strain evidence="2">CM1030</strain>
        <tissue evidence="2">Blood</tissue>
    </source>
</reference>